<name>A0A7L5E401_9SPHI</name>
<dbReference type="KEGG" id="mrob:HH214_18665"/>
<dbReference type="Gene3D" id="2.60.40.1930">
    <property type="match status" value="1"/>
</dbReference>
<reference evidence="2 3" key="1">
    <citation type="submission" date="2020-04" db="EMBL/GenBank/DDBJ databases">
        <title>Genome sequencing of novel species.</title>
        <authorList>
            <person name="Heo J."/>
            <person name="Kim S.-J."/>
            <person name="Kim J.-S."/>
            <person name="Hong S.-B."/>
            <person name="Kwon S.-W."/>
        </authorList>
    </citation>
    <scope>NUCLEOTIDE SEQUENCE [LARGE SCALE GENOMIC DNA]</scope>
    <source>
        <strain evidence="2 3">F39-2</strain>
    </source>
</reference>
<organism evidence="2 3">
    <name type="scientific">Mucilaginibacter robiniae</name>
    <dbReference type="NCBI Taxonomy" id="2728022"/>
    <lineage>
        <taxon>Bacteria</taxon>
        <taxon>Pseudomonadati</taxon>
        <taxon>Bacteroidota</taxon>
        <taxon>Sphingobacteriia</taxon>
        <taxon>Sphingobacteriales</taxon>
        <taxon>Sphingobacteriaceae</taxon>
        <taxon>Mucilaginibacter</taxon>
    </lineage>
</organism>
<keyword evidence="3" id="KW-1185">Reference proteome</keyword>
<dbReference type="RefSeq" id="WP_169610200.1">
    <property type="nucleotide sequence ID" value="NZ_CP051682.1"/>
</dbReference>
<dbReference type="Proteomes" id="UP000503278">
    <property type="component" value="Chromosome"/>
</dbReference>
<accession>A0A7L5E401</accession>
<dbReference type="EMBL" id="CP051682">
    <property type="protein sequence ID" value="QJD97751.1"/>
    <property type="molecule type" value="Genomic_DNA"/>
</dbReference>
<keyword evidence="1" id="KW-0732">Signal</keyword>
<feature type="signal peptide" evidence="1">
    <location>
        <begin position="1"/>
        <end position="23"/>
    </location>
</feature>
<evidence type="ECO:0000313" key="2">
    <source>
        <dbReference type="EMBL" id="QJD97751.1"/>
    </source>
</evidence>
<keyword evidence="2" id="KW-0378">Hydrolase</keyword>
<keyword evidence="2" id="KW-0645">Protease</keyword>
<proteinExistence type="predicted"/>
<protein>
    <submittedName>
        <fullName evidence="2">Carboxypeptidase regulatory-like domain-containing protein</fullName>
    </submittedName>
</protein>
<evidence type="ECO:0000313" key="3">
    <source>
        <dbReference type="Proteomes" id="UP000503278"/>
    </source>
</evidence>
<gene>
    <name evidence="2" type="ORF">HH214_18665</name>
</gene>
<keyword evidence="2" id="KW-0121">Carboxypeptidase</keyword>
<dbReference type="AlphaFoldDB" id="A0A7L5E401"/>
<feature type="chain" id="PRO_5029727367" evidence="1">
    <location>
        <begin position="24"/>
        <end position="909"/>
    </location>
</feature>
<sequence>MKICTFLSALGLIITTGSLTAHAQTDSVDLNTIIDKSQKYLDERPDEKVYLHFDKPYYAVGDSIWFKAYVTTQLHMPSAISKILYVDIISGTDSLVQSLKMQVRNGMAWGTIPLFEKSYREGNYRIRAYTKWMTNNEPAYFFNKTISIGDAINNSVVTHVNYPNKPGSNKFDARIKYQNQEGAPYGNRKVTWTVENDNGELAKGKGTTNANGYINVNIAEVKNANELRAARLITVVDLGNRKQSTQSFSLKTALGNDDLQFFPEGGDLVTGVRSKVGLKAISPNGMSIDVKGTVTDNEDKVVANFTSQHLGMGTFYILPEANKTYKANVTFADGTSSTIDLPKAKTSGLVMTVNNTDPDNLNMRIVANDEYFKANQNKGIYIVAQSGGVICYGAKTILNKQAFGASIPKIKLKTGAIVVTALSANGDPLCERLAFIWRPADQLDVNLTADKKAYAKRQKVTLNLLSKAQGAPAESNFSVAVVNETSTPFDENGETTILTQILLQSNVRGHIEKPNYYFTNIDATKLDNLDALMLTQGYRHFTYKGIITGKFPPLYALPEQGIELSGTLRTLTGLPVKGGNVRLSIDDRNYSVNAITNSDGTFKFSNLIFSDSSKVTVSARNNVQAKNLMIMMDNNDYLPKLDANINTADEILNIDSTLTTYLQNSKKLYDNTHMLKEVVIKSTTIKKTVTHADYPALSALNPIADHVISPEQLGACNNFLNCLQTAALGVTFVDNNFYVTRDYNQGNKTPMQVFVKGMAVDVNYLNSLNGAEVESVEVFLKDDLGTVNRTYNTNGVLVVNMKPIPKGTPVKLSDLETLFPPKHTITLSPKGYDAVKVFYLPRYDITKSAMPGNDLRTTVFWSPNVTTSKTGTATLEYFNGDGKGTYRAVVEGIDKDGNIGRTVYRYQVN</sequence>
<evidence type="ECO:0000256" key="1">
    <source>
        <dbReference type="SAM" id="SignalP"/>
    </source>
</evidence>
<dbReference type="GO" id="GO:0004180">
    <property type="term" value="F:carboxypeptidase activity"/>
    <property type="evidence" value="ECO:0007669"/>
    <property type="project" value="UniProtKB-KW"/>
</dbReference>